<feature type="region of interest" description="Disordered" evidence="1">
    <location>
        <begin position="25"/>
        <end position="67"/>
    </location>
</feature>
<sequence>MPISILGRAPQRSLDISSMGDQSLLATGTATMSPPLWGRRRESTGHHSIKLSGLHSGRGATGRVPAL</sequence>
<name>A0AA40CSB4_9PEZI</name>
<keyword evidence="3" id="KW-1185">Reference proteome</keyword>
<reference evidence="2" key="1">
    <citation type="submission" date="2023-06" db="EMBL/GenBank/DDBJ databases">
        <title>Genome-scale phylogeny and comparative genomics of the fungal order Sordariales.</title>
        <authorList>
            <consortium name="Lawrence Berkeley National Laboratory"/>
            <person name="Hensen N."/>
            <person name="Bonometti L."/>
            <person name="Westerberg I."/>
            <person name="Brannstrom I.O."/>
            <person name="Guillou S."/>
            <person name="Cros-Aarteil S."/>
            <person name="Calhoun S."/>
            <person name="Haridas S."/>
            <person name="Kuo A."/>
            <person name="Mondo S."/>
            <person name="Pangilinan J."/>
            <person name="Riley R."/>
            <person name="Labutti K."/>
            <person name="Andreopoulos B."/>
            <person name="Lipzen A."/>
            <person name="Chen C."/>
            <person name="Yanf M."/>
            <person name="Daum C."/>
            <person name="Ng V."/>
            <person name="Clum A."/>
            <person name="Steindorff A."/>
            <person name="Ohm R."/>
            <person name="Martin F."/>
            <person name="Silar P."/>
            <person name="Natvig D."/>
            <person name="Lalanne C."/>
            <person name="Gautier V."/>
            <person name="Ament-Velasquez S.L."/>
            <person name="Kruys A."/>
            <person name="Hutchinson M.I."/>
            <person name="Powell A.J."/>
            <person name="Barry K."/>
            <person name="Miller A.N."/>
            <person name="Grigoriev I.V."/>
            <person name="Debuchy R."/>
            <person name="Gladieux P."/>
            <person name="Thoren M.H."/>
            <person name="Johannesson H."/>
        </authorList>
    </citation>
    <scope>NUCLEOTIDE SEQUENCE</scope>
    <source>
        <strain evidence="2">SMH2532-1</strain>
    </source>
</reference>
<dbReference type="AlphaFoldDB" id="A0AA40CSB4"/>
<proteinExistence type="predicted"/>
<evidence type="ECO:0000313" key="2">
    <source>
        <dbReference type="EMBL" id="KAK0648847.1"/>
    </source>
</evidence>
<evidence type="ECO:0000313" key="3">
    <source>
        <dbReference type="Proteomes" id="UP001174936"/>
    </source>
</evidence>
<gene>
    <name evidence="2" type="ORF">B0T16DRAFT_121617</name>
</gene>
<accession>A0AA40CSB4</accession>
<dbReference type="EMBL" id="JAULSV010000003">
    <property type="protein sequence ID" value="KAK0648847.1"/>
    <property type="molecule type" value="Genomic_DNA"/>
</dbReference>
<protein>
    <submittedName>
        <fullName evidence="2">Uncharacterized protein</fullName>
    </submittedName>
</protein>
<dbReference type="Proteomes" id="UP001174936">
    <property type="component" value="Unassembled WGS sequence"/>
</dbReference>
<organism evidence="2 3">
    <name type="scientific">Cercophora newfieldiana</name>
    <dbReference type="NCBI Taxonomy" id="92897"/>
    <lineage>
        <taxon>Eukaryota</taxon>
        <taxon>Fungi</taxon>
        <taxon>Dikarya</taxon>
        <taxon>Ascomycota</taxon>
        <taxon>Pezizomycotina</taxon>
        <taxon>Sordariomycetes</taxon>
        <taxon>Sordariomycetidae</taxon>
        <taxon>Sordariales</taxon>
        <taxon>Lasiosphaeriaceae</taxon>
        <taxon>Cercophora</taxon>
    </lineage>
</organism>
<evidence type="ECO:0000256" key="1">
    <source>
        <dbReference type="SAM" id="MobiDB-lite"/>
    </source>
</evidence>
<comment type="caution">
    <text evidence="2">The sequence shown here is derived from an EMBL/GenBank/DDBJ whole genome shotgun (WGS) entry which is preliminary data.</text>
</comment>